<dbReference type="Pfam" id="PF03960">
    <property type="entry name" value="ArsC"/>
    <property type="match status" value="1"/>
</dbReference>
<dbReference type="Gene3D" id="3.40.30.10">
    <property type="entry name" value="Glutaredoxin"/>
    <property type="match status" value="1"/>
</dbReference>
<sequence>MLKVYEYAKCSTCVKALKFLDAKKVKYEKLPIVDKAPSQKELKEMLAALKERGGSLRNLFNTSGVMYKEMKLSEKLSDMTEAEAIKLLSENGKLVKRPFVISNDTHLVGFKEDEWKKVF</sequence>
<evidence type="ECO:0000256" key="1">
    <source>
        <dbReference type="ARBA" id="ARBA00007198"/>
    </source>
</evidence>
<dbReference type="RefSeq" id="WP_063206158.1">
    <property type="nucleotide sequence ID" value="NZ_LUKD01000001.1"/>
</dbReference>
<proteinExistence type="inferred from homology"/>
<protein>
    <submittedName>
        <fullName evidence="3">ArsC family transcriptional regulator</fullName>
    </submittedName>
</protein>
<dbReference type="PANTHER" id="PTHR30041">
    <property type="entry name" value="ARSENATE REDUCTASE"/>
    <property type="match status" value="1"/>
</dbReference>
<comment type="similarity">
    <text evidence="1 2">Belongs to the ArsC family.</text>
</comment>
<evidence type="ECO:0000313" key="4">
    <source>
        <dbReference type="Proteomes" id="UP000075799"/>
    </source>
</evidence>
<dbReference type="InterPro" id="IPR006660">
    <property type="entry name" value="Arsenate_reductase-like"/>
</dbReference>
<dbReference type="PROSITE" id="PS51353">
    <property type="entry name" value="ARSC"/>
    <property type="match status" value="1"/>
</dbReference>
<dbReference type="PANTHER" id="PTHR30041:SF8">
    <property type="entry name" value="PROTEIN YFFB"/>
    <property type="match status" value="1"/>
</dbReference>
<dbReference type="SUPFAM" id="SSF52833">
    <property type="entry name" value="Thioredoxin-like"/>
    <property type="match status" value="1"/>
</dbReference>
<dbReference type="CDD" id="cd03036">
    <property type="entry name" value="ArsC_like"/>
    <property type="match status" value="1"/>
</dbReference>
<comment type="caution">
    <text evidence="3">The sequence shown here is derived from an EMBL/GenBank/DDBJ whole genome shotgun (WGS) entry which is preliminary data.</text>
</comment>
<organism evidence="3 4">
    <name type="scientific">Bdellovibrio bacteriovorus</name>
    <dbReference type="NCBI Taxonomy" id="959"/>
    <lineage>
        <taxon>Bacteria</taxon>
        <taxon>Pseudomonadati</taxon>
        <taxon>Bdellovibrionota</taxon>
        <taxon>Bdellovibrionia</taxon>
        <taxon>Bdellovibrionales</taxon>
        <taxon>Pseudobdellovibrionaceae</taxon>
        <taxon>Bdellovibrio</taxon>
    </lineage>
</organism>
<gene>
    <name evidence="3" type="ORF">AZI87_08640</name>
</gene>
<name>A0A162GYV2_BDEBC</name>
<dbReference type="InterPro" id="IPR036249">
    <property type="entry name" value="Thioredoxin-like_sf"/>
</dbReference>
<dbReference type="InterPro" id="IPR006504">
    <property type="entry name" value="Tscrpt_reg_Spx/MgsR"/>
</dbReference>
<dbReference type="AlphaFoldDB" id="A0A162GYV2"/>
<dbReference type="NCBIfam" id="TIGR01617">
    <property type="entry name" value="arsC_related"/>
    <property type="match status" value="1"/>
</dbReference>
<dbReference type="EMBL" id="LUKD01000001">
    <property type="protein sequence ID" value="KYG69261.1"/>
    <property type="molecule type" value="Genomic_DNA"/>
</dbReference>
<dbReference type="OrthoDB" id="5294659at2"/>
<evidence type="ECO:0000313" key="3">
    <source>
        <dbReference type="EMBL" id="KYG69261.1"/>
    </source>
</evidence>
<accession>A0A162GYV2</accession>
<evidence type="ECO:0000256" key="2">
    <source>
        <dbReference type="PROSITE-ProRule" id="PRU01282"/>
    </source>
</evidence>
<dbReference type="Proteomes" id="UP000075799">
    <property type="component" value="Unassembled WGS sequence"/>
</dbReference>
<reference evidence="3 4" key="1">
    <citation type="submission" date="2016-03" db="EMBL/GenBank/DDBJ databases">
        <authorList>
            <person name="Ploux O."/>
        </authorList>
    </citation>
    <scope>NUCLEOTIDE SEQUENCE [LARGE SCALE GENOMIC DNA]</scope>
    <source>
        <strain evidence="3 4">EC13</strain>
    </source>
</reference>